<dbReference type="InterPro" id="IPR055562">
    <property type="entry name" value="DUF7138"/>
</dbReference>
<accession>A0A822XMZ0</accession>
<gene>
    <name evidence="3" type="ORF">HUJ06_020351</name>
</gene>
<evidence type="ECO:0000256" key="1">
    <source>
        <dbReference type="SAM" id="MobiDB-lite"/>
    </source>
</evidence>
<organism evidence="3 4">
    <name type="scientific">Nelumbo nucifera</name>
    <name type="common">Sacred lotus</name>
    <dbReference type="NCBI Taxonomy" id="4432"/>
    <lineage>
        <taxon>Eukaryota</taxon>
        <taxon>Viridiplantae</taxon>
        <taxon>Streptophyta</taxon>
        <taxon>Embryophyta</taxon>
        <taxon>Tracheophyta</taxon>
        <taxon>Spermatophyta</taxon>
        <taxon>Magnoliopsida</taxon>
        <taxon>Proteales</taxon>
        <taxon>Nelumbonaceae</taxon>
        <taxon>Nelumbo</taxon>
    </lineage>
</organism>
<evidence type="ECO:0000313" key="4">
    <source>
        <dbReference type="Proteomes" id="UP000607653"/>
    </source>
</evidence>
<keyword evidence="4" id="KW-1185">Reference proteome</keyword>
<sequence>MENSIVVSFPVVFFDGERNIDLDNINVHPSMEFKKFQSFMSQKIGISPHQISVSLIRWKPSKSPPGNRRKIPITEKVDFSAILGEKDCFFYVTLMKRSRRERRGKPRRTLEEENYLSPHPIDSAQEKAPPPKKILLRRDAGLVSPFYDQVTPPEYLYSERGILRLGLVDYKNQTSTKRKDRETKVKVRSCSSSSWPSN</sequence>
<comment type="caution">
    <text evidence="3">The sequence shown here is derived from an EMBL/GenBank/DDBJ whole genome shotgun (WGS) entry which is preliminary data.</text>
</comment>
<dbReference type="PANTHER" id="PTHR36351:SF1">
    <property type="entry name" value="EMBRYO SAC DEVELOPMENT ARREST 12"/>
    <property type="match status" value="1"/>
</dbReference>
<dbReference type="EMBL" id="DUZY01000001">
    <property type="protein sequence ID" value="DAD18888.1"/>
    <property type="molecule type" value="Genomic_DNA"/>
</dbReference>
<dbReference type="PANTHER" id="PTHR36351">
    <property type="entry name" value="EMBRYO SAC DEVELOPMENT ARREST 12"/>
    <property type="match status" value="1"/>
</dbReference>
<protein>
    <recommendedName>
        <fullName evidence="2">DUF7138 domain-containing protein</fullName>
    </recommendedName>
</protein>
<feature type="domain" description="DUF7138" evidence="2">
    <location>
        <begin position="7"/>
        <end position="92"/>
    </location>
</feature>
<feature type="compositionally biased region" description="Polar residues" evidence="1">
    <location>
        <begin position="189"/>
        <end position="198"/>
    </location>
</feature>
<dbReference type="Proteomes" id="UP000607653">
    <property type="component" value="Unassembled WGS sequence"/>
</dbReference>
<reference evidence="3 4" key="1">
    <citation type="journal article" date="2020" name="Mol. Biol. Evol.">
        <title>Distinct Expression and Methylation Patterns for Genes with Different Fates following a Single Whole-Genome Duplication in Flowering Plants.</title>
        <authorList>
            <person name="Shi T."/>
            <person name="Rahmani R.S."/>
            <person name="Gugger P.F."/>
            <person name="Wang M."/>
            <person name="Li H."/>
            <person name="Zhang Y."/>
            <person name="Li Z."/>
            <person name="Wang Q."/>
            <person name="Van de Peer Y."/>
            <person name="Marchal K."/>
            <person name="Chen J."/>
        </authorList>
    </citation>
    <scope>NUCLEOTIDE SEQUENCE [LARGE SCALE GENOMIC DNA]</scope>
    <source>
        <tissue evidence="3">Leaf</tissue>
    </source>
</reference>
<evidence type="ECO:0000313" key="3">
    <source>
        <dbReference type="EMBL" id="DAD18888.1"/>
    </source>
</evidence>
<dbReference type="Pfam" id="PF23596">
    <property type="entry name" value="DUF7138"/>
    <property type="match status" value="1"/>
</dbReference>
<feature type="region of interest" description="Disordered" evidence="1">
    <location>
        <begin position="101"/>
        <end position="128"/>
    </location>
</feature>
<dbReference type="AlphaFoldDB" id="A0A822XMZ0"/>
<evidence type="ECO:0000259" key="2">
    <source>
        <dbReference type="Pfam" id="PF23596"/>
    </source>
</evidence>
<name>A0A822XMZ0_NELNU</name>
<proteinExistence type="predicted"/>
<feature type="region of interest" description="Disordered" evidence="1">
    <location>
        <begin position="173"/>
        <end position="198"/>
    </location>
</feature>